<feature type="transmembrane region" description="Helical" evidence="13">
    <location>
        <begin position="252"/>
        <end position="271"/>
    </location>
</feature>
<keyword evidence="6 13" id="KW-1133">Transmembrane helix</keyword>
<keyword evidence="8 13" id="KW-0472">Membrane</keyword>
<feature type="domain" description="G-protein coupled receptors family 1 profile" evidence="14">
    <location>
        <begin position="387"/>
        <end position="558"/>
    </location>
</feature>
<keyword evidence="16" id="KW-1185">Reference proteome</keyword>
<dbReference type="PANTHER" id="PTHR26451:SF869">
    <property type="entry name" value="OLFACTORY RECEPTOR 530-RELATED"/>
    <property type="match status" value="1"/>
</dbReference>
<evidence type="ECO:0000256" key="12">
    <source>
        <dbReference type="ARBA" id="ARBA00023224"/>
    </source>
</evidence>
<dbReference type="FunFam" id="1.20.1070.10:FF:000024">
    <property type="entry name" value="Olfactory receptor"/>
    <property type="match status" value="2"/>
</dbReference>
<dbReference type="InterPro" id="IPR052921">
    <property type="entry name" value="GPCR1_Superfamily_Member"/>
</dbReference>
<sequence>MDFFNSALGKNITFVRPEYFIISGFIGIPNINYYYVFLFFVYIVSGLGNTAVMAIIYLDHRLRTPKYIVVFNLAFVDLCGSSALVPKVLDIFLFNHQYIPYADCLAFLFFCYTCLSMQVLNLVALSYDRLIAIIYPLHYQVKVTHRFMLSLIACFWVFVITVVLIAVGLLTRLSFCKSVVINSYFCDHGQIYRLACNDYKPTDDFSWFLIVLILWLPLTFILFTYSCIGYALSKVATVHERVKAFKTCTAHLSLVIIYFVPILVTFTISKIPPNVRILNLSLTSVFPPMLNQIIYVLQTQEIKESVKKILKIRKKSKITKDKMIPEARAASTVNATFVRPAKFYLSGFSNASFIYYVKTLHTPKYMVVFYLALTDMCGSTALIPKSWTLTTMAYDRFIAICFPLRYHSIVTPVYRCIVAVFVVGFTVGNIDNLSFCDSLVVNSFFCDHSPVYRLSCNDSSINNIMAYVALIIILCIPLILITLSYVGISIALGRIASGEERLKASKTCTSHLILVAIFFLPIIGTNIASVVSYINPNVRMINTSLTNTMPAFLNPIVYSLKTEEILMAIKKLVKRNRISFSAKKG</sequence>
<evidence type="ECO:0000256" key="1">
    <source>
        <dbReference type="ARBA" id="ARBA00004651"/>
    </source>
</evidence>
<dbReference type="GO" id="GO:0005549">
    <property type="term" value="F:odorant binding"/>
    <property type="evidence" value="ECO:0007669"/>
    <property type="project" value="TreeGrafter"/>
</dbReference>
<keyword evidence="9" id="KW-1015">Disulfide bond</keyword>
<accession>A0A7J5XV14</accession>
<feature type="transmembrane region" description="Helical" evidence="13">
    <location>
        <begin position="67"/>
        <end position="85"/>
    </location>
</feature>
<evidence type="ECO:0000256" key="6">
    <source>
        <dbReference type="ARBA" id="ARBA00022989"/>
    </source>
</evidence>
<proteinExistence type="predicted"/>
<dbReference type="AlphaFoldDB" id="A0A7J5XV14"/>
<organism evidence="15 16">
    <name type="scientific">Dissostichus mawsoni</name>
    <name type="common">Antarctic cod</name>
    <dbReference type="NCBI Taxonomy" id="36200"/>
    <lineage>
        <taxon>Eukaryota</taxon>
        <taxon>Metazoa</taxon>
        <taxon>Chordata</taxon>
        <taxon>Craniata</taxon>
        <taxon>Vertebrata</taxon>
        <taxon>Euteleostomi</taxon>
        <taxon>Actinopterygii</taxon>
        <taxon>Neopterygii</taxon>
        <taxon>Teleostei</taxon>
        <taxon>Neoteleostei</taxon>
        <taxon>Acanthomorphata</taxon>
        <taxon>Eupercaria</taxon>
        <taxon>Perciformes</taxon>
        <taxon>Notothenioidei</taxon>
        <taxon>Nototheniidae</taxon>
        <taxon>Dissostichus</taxon>
    </lineage>
</organism>
<dbReference type="PROSITE" id="PS50262">
    <property type="entry name" value="G_PROTEIN_RECEP_F1_2"/>
    <property type="match status" value="2"/>
</dbReference>
<dbReference type="OrthoDB" id="9444602at2759"/>
<evidence type="ECO:0000256" key="8">
    <source>
        <dbReference type="ARBA" id="ARBA00023136"/>
    </source>
</evidence>
<evidence type="ECO:0000256" key="5">
    <source>
        <dbReference type="ARBA" id="ARBA00022725"/>
    </source>
</evidence>
<dbReference type="Pfam" id="PF13853">
    <property type="entry name" value="7tm_4"/>
    <property type="match status" value="2"/>
</dbReference>
<keyword evidence="12" id="KW-0807">Transducer</keyword>
<keyword evidence="11" id="KW-0325">Glycoprotein</keyword>
<dbReference type="GO" id="GO:0004984">
    <property type="term" value="F:olfactory receptor activity"/>
    <property type="evidence" value="ECO:0007669"/>
    <property type="project" value="InterPro"/>
</dbReference>
<dbReference type="GO" id="GO:0004930">
    <property type="term" value="F:G protein-coupled receptor activity"/>
    <property type="evidence" value="ECO:0007669"/>
    <property type="project" value="UniProtKB-KW"/>
</dbReference>
<feature type="transmembrane region" description="Helical" evidence="13">
    <location>
        <begin position="412"/>
        <end position="430"/>
    </location>
</feature>
<feature type="domain" description="G-protein coupled receptors family 1 profile" evidence="14">
    <location>
        <begin position="48"/>
        <end position="295"/>
    </location>
</feature>
<feature type="transmembrane region" description="Helical" evidence="13">
    <location>
        <begin position="33"/>
        <end position="58"/>
    </location>
</feature>
<protein>
    <recommendedName>
        <fullName evidence="14">G-protein coupled receptors family 1 profile domain-containing protein</fullName>
    </recommendedName>
</protein>
<dbReference type="InterPro" id="IPR000276">
    <property type="entry name" value="GPCR_Rhodpsn"/>
</dbReference>
<name>A0A7J5XV14_DISMA</name>
<dbReference type="GO" id="GO:0005886">
    <property type="term" value="C:plasma membrane"/>
    <property type="evidence" value="ECO:0007669"/>
    <property type="project" value="UniProtKB-SubCell"/>
</dbReference>
<gene>
    <name evidence="15" type="ORF">F7725_006814</name>
</gene>
<reference evidence="15 16" key="1">
    <citation type="submission" date="2020-03" db="EMBL/GenBank/DDBJ databases">
        <title>Dissostichus mawsoni Genome sequencing and assembly.</title>
        <authorList>
            <person name="Park H."/>
        </authorList>
    </citation>
    <scope>NUCLEOTIDE SEQUENCE [LARGE SCALE GENOMIC DNA]</scope>
    <source>
        <strain evidence="15">DM0001</strain>
        <tissue evidence="15">Muscle</tissue>
    </source>
</reference>
<dbReference type="PRINTS" id="PR00237">
    <property type="entry name" value="GPCRRHODOPSN"/>
</dbReference>
<evidence type="ECO:0000256" key="11">
    <source>
        <dbReference type="ARBA" id="ARBA00023180"/>
    </source>
</evidence>
<dbReference type="Gene3D" id="1.20.1070.10">
    <property type="entry name" value="Rhodopsin 7-helix transmembrane proteins"/>
    <property type="match status" value="2"/>
</dbReference>
<dbReference type="PANTHER" id="PTHR26451">
    <property type="entry name" value="G_PROTEIN_RECEP_F1_2 DOMAIN-CONTAINING PROTEIN"/>
    <property type="match status" value="1"/>
</dbReference>
<keyword evidence="5" id="KW-0552">Olfaction</keyword>
<dbReference type="InterPro" id="IPR017452">
    <property type="entry name" value="GPCR_Rhodpsn_7TM"/>
</dbReference>
<evidence type="ECO:0000256" key="10">
    <source>
        <dbReference type="ARBA" id="ARBA00023170"/>
    </source>
</evidence>
<dbReference type="InterPro" id="IPR000725">
    <property type="entry name" value="Olfact_rcpt"/>
</dbReference>
<evidence type="ECO:0000259" key="14">
    <source>
        <dbReference type="PROSITE" id="PS50262"/>
    </source>
</evidence>
<evidence type="ECO:0000313" key="16">
    <source>
        <dbReference type="Proteomes" id="UP000518266"/>
    </source>
</evidence>
<evidence type="ECO:0000256" key="7">
    <source>
        <dbReference type="ARBA" id="ARBA00023040"/>
    </source>
</evidence>
<keyword evidence="4 13" id="KW-0812">Transmembrane</keyword>
<comment type="subcellular location">
    <subcellularLocation>
        <location evidence="1">Cell membrane</location>
        <topology evidence="1">Multi-pass membrane protein</topology>
    </subcellularLocation>
</comment>
<evidence type="ECO:0000313" key="15">
    <source>
        <dbReference type="EMBL" id="KAF3840952.1"/>
    </source>
</evidence>
<feature type="transmembrane region" description="Helical" evidence="13">
    <location>
        <begin position="512"/>
        <end position="534"/>
    </location>
</feature>
<evidence type="ECO:0000256" key="4">
    <source>
        <dbReference type="ARBA" id="ARBA00022692"/>
    </source>
</evidence>
<feature type="transmembrane region" description="Helical" evidence="13">
    <location>
        <begin position="464"/>
        <end position="492"/>
    </location>
</feature>
<evidence type="ECO:0000256" key="9">
    <source>
        <dbReference type="ARBA" id="ARBA00023157"/>
    </source>
</evidence>
<dbReference type="Proteomes" id="UP000518266">
    <property type="component" value="Unassembled WGS sequence"/>
</dbReference>
<feature type="transmembrane region" description="Helical" evidence="13">
    <location>
        <begin position="207"/>
        <end position="232"/>
    </location>
</feature>
<evidence type="ECO:0000256" key="3">
    <source>
        <dbReference type="ARBA" id="ARBA00022606"/>
    </source>
</evidence>
<keyword evidence="2" id="KW-1003">Cell membrane</keyword>
<keyword evidence="10" id="KW-0675">Receptor</keyword>
<keyword evidence="3" id="KW-0716">Sensory transduction</keyword>
<dbReference type="EMBL" id="JAAKFY010000020">
    <property type="protein sequence ID" value="KAF3840952.1"/>
    <property type="molecule type" value="Genomic_DNA"/>
</dbReference>
<comment type="caution">
    <text evidence="15">The sequence shown here is derived from an EMBL/GenBank/DDBJ whole genome shotgun (WGS) entry which is preliminary data.</text>
</comment>
<dbReference type="PRINTS" id="PR00245">
    <property type="entry name" value="OLFACTORYR"/>
</dbReference>
<evidence type="ECO:0000256" key="2">
    <source>
        <dbReference type="ARBA" id="ARBA00022475"/>
    </source>
</evidence>
<feature type="transmembrane region" description="Helical" evidence="13">
    <location>
        <begin position="147"/>
        <end position="170"/>
    </location>
</feature>
<dbReference type="SUPFAM" id="SSF81321">
    <property type="entry name" value="Family A G protein-coupled receptor-like"/>
    <property type="match status" value="2"/>
</dbReference>
<evidence type="ECO:0000256" key="13">
    <source>
        <dbReference type="SAM" id="Phobius"/>
    </source>
</evidence>
<feature type="transmembrane region" description="Helical" evidence="13">
    <location>
        <begin position="105"/>
        <end position="127"/>
    </location>
</feature>
<keyword evidence="7" id="KW-0297">G-protein coupled receptor</keyword>